<dbReference type="AlphaFoldDB" id="A0A1B6C823"/>
<proteinExistence type="predicted"/>
<accession>A0A1B6C823</accession>
<organism evidence="2">
    <name type="scientific">Clastoptera arizonana</name>
    <name type="common">Arizona spittle bug</name>
    <dbReference type="NCBI Taxonomy" id="38151"/>
    <lineage>
        <taxon>Eukaryota</taxon>
        <taxon>Metazoa</taxon>
        <taxon>Ecdysozoa</taxon>
        <taxon>Arthropoda</taxon>
        <taxon>Hexapoda</taxon>
        <taxon>Insecta</taxon>
        <taxon>Pterygota</taxon>
        <taxon>Neoptera</taxon>
        <taxon>Paraneoptera</taxon>
        <taxon>Hemiptera</taxon>
        <taxon>Auchenorrhyncha</taxon>
        <taxon>Cercopoidea</taxon>
        <taxon>Clastopteridae</taxon>
        <taxon>Clastoptera</taxon>
    </lineage>
</organism>
<sequence length="146" mass="16667">MGDTGNDNKTPLDTDSFQVGHLLRYEDAFLSNPDPLLPSFNKSMSSPELNPRKDPTPDWNDLKQFLSNQFTAQNNALIECTTASKKATESLLETREDLQLSKAETRNHRFDLENHLKNPINHLRNAHKVETQETISTFESNINQEI</sequence>
<reference evidence="2" key="1">
    <citation type="submission" date="2015-12" db="EMBL/GenBank/DDBJ databases">
        <title>De novo transcriptome assembly of four potential Pierce s Disease insect vectors from Arizona vineyards.</title>
        <authorList>
            <person name="Tassone E.E."/>
        </authorList>
    </citation>
    <scope>NUCLEOTIDE SEQUENCE</scope>
</reference>
<protein>
    <submittedName>
        <fullName evidence="2">Uncharacterized protein</fullName>
    </submittedName>
</protein>
<feature type="region of interest" description="Disordered" evidence="1">
    <location>
        <begin position="36"/>
        <end position="58"/>
    </location>
</feature>
<evidence type="ECO:0000256" key="1">
    <source>
        <dbReference type="SAM" id="MobiDB-lite"/>
    </source>
</evidence>
<name>A0A1B6C823_9HEMI</name>
<evidence type="ECO:0000313" key="2">
    <source>
        <dbReference type="EMBL" id="JAS09648.1"/>
    </source>
</evidence>
<dbReference type="EMBL" id="GEDC01027650">
    <property type="protein sequence ID" value="JAS09648.1"/>
    <property type="molecule type" value="Transcribed_RNA"/>
</dbReference>
<gene>
    <name evidence="2" type="ORF">g.44126</name>
</gene>